<dbReference type="InterPro" id="IPR052769">
    <property type="entry name" value="TPR_domain_protein"/>
</dbReference>
<feature type="domain" description="Sm" evidence="3">
    <location>
        <begin position="222"/>
        <end position="294"/>
    </location>
</feature>
<dbReference type="PANTHER" id="PTHR46014">
    <property type="entry name" value="TETRATRICOPEPTIDE REPEAT PROTEIN 1"/>
    <property type="match status" value="1"/>
</dbReference>
<dbReference type="STRING" id="2018661.A0A2A2LL95"/>
<evidence type="ECO:0000256" key="1">
    <source>
        <dbReference type="PROSITE-ProRule" id="PRU00339"/>
    </source>
</evidence>
<dbReference type="InterPro" id="IPR001163">
    <property type="entry name" value="Sm_dom_euk/arc"/>
</dbReference>
<keyword evidence="1" id="KW-0802">TPR repeat</keyword>
<sequence>MVIVEEILEHESVGEQAELIKKSGNEHFGKGEWKEAAGKYREALNLCPTEDASLQSLRAVLLSNLAAALLKQELWTEAAEAASKAIEENASNEKALERRAFAFFHISDKFEAAQQDYEELIKQFPDRAGYRVKKSELEAKIAKRNEEMKEDVMNKLKGLGNMILKPFGLSTNSFELTPNDSGGYSIQMKQNKAPPPPSNSELPNQETPNQSDPEKSDKMSKTHPPELKKYMDKEMEIKLNGNRRISGTLRGYDPFMNMVIEDAIEYPKTGDPVSIGMVVVRGNSVVIMEPKERIQ</sequence>
<proteinExistence type="predicted"/>
<dbReference type="GO" id="GO:0000398">
    <property type="term" value="P:mRNA splicing, via spliceosome"/>
    <property type="evidence" value="ECO:0007669"/>
    <property type="project" value="InterPro"/>
</dbReference>
<feature type="region of interest" description="Disordered" evidence="2">
    <location>
        <begin position="176"/>
        <end position="229"/>
    </location>
</feature>
<dbReference type="Proteomes" id="UP000218231">
    <property type="component" value="Unassembled WGS sequence"/>
</dbReference>
<dbReference type="SMART" id="SM00651">
    <property type="entry name" value="Sm"/>
    <property type="match status" value="1"/>
</dbReference>
<evidence type="ECO:0000259" key="3">
    <source>
        <dbReference type="PROSITE" id="PS52002"/>
    </source>
</evidence>
<dbReference type="InterPro" id="IPR047575">
    <property type="entry name" value="Sm"/>
</dbReference>
<evidence type="ECO:0000313" key="4">
    <source>
        <dbReference type="EMBL" id="PAV86868.1"/>
    </source>
</evidence>
<dbReference type="PROSITE" id="PS52002">
    <property type="entry name" value="SM"/>
    <property type="match status" value="1"/>
</dbReference>
<feature type="compositionally biased region" description="Basic and acidic residues" evidence="2">
    <location>
        <begin position="212"/>
        <end position="229"/>
    </location>
</feature>
<organism evidence="4 5">
    <name type="scientific">Diploscapter pachys</name>
    <dbReference type="NCBI Taxonomy" id="2018661"/>
    <lineage>
        <taxon>Eukaryota</taxon>
        <taxon>Metazoa</taxon>
        <taxon>Ecdysozoa</taxon>
        <taxon>Nematoda</taxon>
        <taxon>Chromadorea</taxon>
        <taxon>Rhabditida</taxon>
        <taxon>Rhabditina</taxon>
        <taxon>Rhabditomorpha</taxon>
        <taxon>Rhabditoidea</taxon>
        <taxon>Rhabditidae</taxon>
        <taxon>Diploscapter</taxon>
    </lineage>
</organism>
<dbReference type="InterPro" id="IPR034098">
    <property type="entry name" value="Sm_G"/>
</dbReference>
<feature type="compositionally biased region" description="Polar residues" evidence="2">
    <location>
        <begin position="199"/>
        <end position="211"/>
    </location>
</feature>
<dbReference type="InterPro" id="IPR010920">
    <property type="entry name" value="LSM_dom_sf"/>
</dbReference>
<gene>
    <name evidence="4" type="ORF">WR25_13179</name>
</gene>
<feature type="compositionally biased region" description="Polar residues" evidence="2">
    <location>
        <begin position="176"/>
        <end position="190"/>
    </location>
</feature>
<dbReference type="PROSITE" id="PS50005">
    <property type="entry name" value="TPR"/>
    <property type="match status" value="1"/>
</dbReference>
<dbReference type="EMBL" id="LIAE01006625">
    <property type="protein sequence ID" value="PAV86868.1"/>
    <property type="molecule type" value="Genomic_DNA"/>
</dbReference>
<dbReference type="InterPro" id="IPR011990">
    <property type="entry name" value="TPR-like_helical_dom_sf"/>
</dbReference>
<dbReference type="FunFam" id="2.30.30.100:FF:000099">
    <property type="entry name" value="Small nuclear ribonucleoprotein G"/>
    <property type="match status" value="1"/>
</dbReference>
<dbReference type="GO" id="GO:0003723">
    <property type="term" value="F:RNA binding"/>
    <property type="evidence" value="ECO:0007669"/>
    <property type="project" value="InterPro"/>
</dbReference>
<dbReference type="OrthoDB" id="2146at2759"/>
<feature type="repeat" description="TPR" evidence="1">
    <location>
        <begin position="17"/>
        <end position="50"/>
    </location>
</feature>
<evidence type="ECO:0000313" key="5">
    <source>
        <dbReference type="Proteomes" id="UP000218231"/>
    </source>
</evidence>
<reference evidence="4 5" key="1">
    <citation type="journal article" date="2017" name="Curr. Biol.">
        <title>Genome architecture and evolution of a unichromosomal asexual nematode.</title>
        <authorList>
            <person name="Fradin H."/>
            <person name="Zegar C."/>
            <person name="Gutwein M."/>
            <person name="Lucas J."/>
            <person name="Kovtun M."/>
            <person name="Corcoran D."/>
            <person name="Baugh L.R."/>
            <person name="Kiontke K."/>
            <person name="Gunsalus K."/>
            <person name="Fitch D.H."/>
            <person name="Piano F."/>
        </authorList>
    </citation>
    <scope>NUCLEOTIDE SEQUENCE [LARGE SCALE GENOMIC DNA]</scope>
    <source>
        <strain evidence="4">PF1309</strain>
    </source>
</reference>
<protein>
    <recommendedName>
        <fullName evidence="3">Sm domain-containing protein</fullName>
    </recommendedName>
</protein>
<dbReference type="PANTHER" id="PTHR46014:SF1">
    <property type="entry name" value="TETRATRICOPEPTIDE REPEAT PROTEIN 1"/>
    <property type="match status" value="1"/>
</dbReference>
<dbReference type="CDD" id="cd01719">
    <property type="entry name" value="Sm_G"/>
    <property type="match status" value="1"/>
</dbReference>
<dbReference type="AlphaFoldDB" id="A0A2A2LL95"/>
<evidence type="ECO:0000256" key="2">
    <source>
        <dbReference type="SAM" id="MobiDB-lite"/>
    </source>
</evidence>
<name>A0A2A2LL95_9BILA</name>
<accession>A0A2A2LL95</accession>
<dbReference type="GO" id="GO:0005737">
    <property type="term" value="C:cytoplasm"/>
    <property type="evidence" value="ECO:0007669"/>
    <property type="project" value="UniProtKB-ARBA"/>
</dbReference>
<dbReference type="GO" id="GO:0005681">
    <property type="term" value="C:spliceosomal complex"/>
    <property type="evidence" value="ECO:0007669"/>
    <property type="project" value="InterPro"/>
</dbReference>
<dbReference type="InterPro" id="IPR019734">
    <property type="entry name" value="TPR_rpt"/>
</dbReference>
<dbReference type="SMART" id="SM00028">
    <property type="entry name" value="TPR"/>
    <property type="match status" value="3"/>
</dbReference>
<dbReference type="Gene3D" id="1.25.40.10">
    <property type="entry name" value="Tetratricopeptide repeat domain"/>
    <property type="match status" value="1"/>
</dbReference>
<dbReference type="Gene3D" id="2.30.30.100">
    <property type="match status" value="1"/>
</dbReference>
<dbReference type="Pfam" id="PF01423">
    <property type="entry name" value="LSM"/>
    <property type="match status" value="1"/>
</dbReference>
<comment type="caution">
    <text evidence="4">The sequence shown here is derived from an EMBL/GenBank/DDBJ whole genome shotgun (WGS) entry which is preliminary data.</text>
</comment>
<dbReference type="SUPFAM" id="SSF50182">
    <property type="entry name" value="Sm-like ribonucleoproteins"/>
    <property type="match status" value="1"/>
</dbReference>
<dbReference type="SUPFAM" id="SSF48452">
    <property type="entry name" value="TPR-like"/>
    <property type="match status" value="1"/>
</dbReference>
<keyword evidence="5" id="KW-1185">Reference proteome</keyword>